<feature type="compositionally biased region" description="Polar residues" evidence="1">
    <location>
        <begin position="193"/>
        <end position="210"/>
    </location>
</feature>
<protein>
    <submittedName>
        <fullName evidence="2">Uncharacterized protein</fullName>
    </submittedName>
</protein>
<sequence length="225" mass="24510">MEFQFSATRPSVDFPRSPTLVDVPCQYTYLTGEMTTDRRARSERIPSATYSIHSRSRSRTRSREPSAVSVPAGSMSGLGATRLVARIQALLNPREPDQFSSSHSPAHQPPRRSRFFTNMSRRSWFVKEDKTVVVDANALSGANASDSSRTDAPAVVVNTTTVRTVKPLDGPTITLTADQLLRVNVPSGEPPKSGSNPGTPTLSRSTSRVYQVNAADFGKVNQTQS</sequence>
<evidence type="ECO:0000313" key="3">
    <source>
        <dbReference type="Proteomes" id="UP001233271"/>
    </source>
</evidence>
<dbReference type="Proteomes" id="UP001233271">
    <property type="component" value="Chromosome 1"/>
</dbReference>
<gene>
    <name evidence="2" type="ORF">CcaverHIS019_0100220</name>
</gene>
<proteinExistence type="predicted"/>
<evidence type="ECO:0000313" key="2">
    <source>
        <dbReference type="EMBL" id="BEI87304.1"/>
    </source>
</evidence>
<dbReference type="KEGG" id="ccac:CcaHIS019_0100220"/>
<reference evidence="2" key="1">
    <citation type="journal article" date="2023" name="BMC Genomics">
        <title>Chromosome-level genome assemblies of Cutaneotrichosporon spp. (Trichosporonales, Basidiomycota) reveal imbalanced evolution between nucleotide sequences and chromosome synteny.</title>
        <authorList>
            <person name="Kobayashi Y."/>
            <person name="Kayamori A."/>
            <person name="Aoki K."/>
            <person name="Shiwa Y."/>
            <person name="Matsutani M."/>
            <person name="Fujita N."/>
            <person name="Sugita T."/>
            <person name="Iwasaki W."/>
            <person name="Tanaka N."/>
            <person name="Takashima M."/>
        </authorList>
    </citation>
    <scope>NUCLEOTIDE SEQUENCE</scope>
    <source>
        <strain evidence="2">HIS019</strain>
    </source>
</reference>
<dbReference type="AlphaFoldDB" id="A0AA48KWM6"/>
<organism evidence="2 3">
    <name type="scientific">Cutaneotrichosporon cavernicola</name>
    <dbReference type="NCBI Taxonomy" id="279322"/>
    <lineage>
        <taxon>Eukaryota</taxon>
        <taxon>Fungi</taxon>
        <taxon>Dikarya</taxon>
        <taxon>Basidiomycota</taxon>
        <taxon>Agaricomycotina</taxon>
        <taxon>Tremellomycetes</taxon>
        <taxon>Trichosporonales</taxon>
        <taxon>Trichosporonaceae</taxon>
        <taxon>Cutaneotrichosporon</taxon>
    </lineage>
</organism>
<evidence type="ECO:0000256" key="1">
    <source>
        <dbReference type="SAM" id="MobiDB-lite"/>
    </source>
</evidence>
<accession>A0AA48KWM6</accession>
<dbReference type="GeneID" id="85491175"/>
<keyword evidence="3" id="KW-1185">Reference proteome</keyword>
<dbReference type="RefSeq" id="XP_060452570.1">
    <property type="nucleotide sequence ID" value="XM_060597900.1"/>
</dbReference>
<feature type="region of interest" description="Disordered" evidence="1">
    <location>
        <begin position="184"/>
        <end position="225"/>
    </location>
</feature>
<feature type="region of interest" description="Disordered" evidence="1">
    <location>
        <begin position="38"/>
        <end position="73"/>
    </location>
</feature>
<name>A0AA48KWM6_9TREE</name>
<dbReference type="EMBL" id="AP028212">
    <property type="protein sequence ID" value="BEI87304.1"/>
    <property type="molecule type" value="Genomic_DNA"/>
</dbReference>